<dbReference type="RefSeq" id="XP_019048508.1">
    <property type="nucleotide sequence ID" value="XM_019188946.1"/>
</dbReference>
<dbReference type="EMBL" id="CP144542">
    <property type="protein sequence ID" value="WVW81584.1"/>
    <property type="molecule type" value="Genomic_DNA"/>
</dbReference>
<dbReference type="KEGG" id="kbi:30206679"/>
<organism evidence="1">
    <name type="scientific">Kwoniella bestiolae CBS 10118</name>
    <dbReference type="NCBI Taxonomy" id="1296100"/>
    <lineage>
        <taxon>Eukaryota</taxon>
        <taxon>Fungi</taxon>
        <taxon>Dikarya</taxon>
        <taxon>Basidiomycota</taxon>
        <taxon>Agaricomycotina</taxon>
        <taxon>Tremellomycetes</taxon>
        <taxon>Tremellales</taxon>
        <taxon>Cryptococcaceae</taxon>
        <taxon>Kwoniella</taxon>
    </lineage>
</organism>
<protein>
    <submittedName>
        <fullName evidence="1">Uncharacterized protein</fullName>
    </submittedName>
</protein>
<dbReference type="EMBL" id="KI894019">
    <property type="protein sequence ID" value="OCF27438.1"/>
    <property type="molecule type" value="Genomic_DNA"/>
</dbReference>
<dbReference type="GeneID" id="30206679"/>
<dbReference type="VEuPathDB" id="FungiDB:I302_02280"/>
<evidence type="ECO:0000313" key="1">
    <source>
        <dbReference type="EMBL" id="OCF27438.1"/>
    </source>
</evidence>
<dbReference type="Proteomes" id="UP000092730">
    <property type="component" value="Chromosome 2"/>
</dbReference>
<evidence type="ECO:0000313" key="3">
    <source>
        <dbReference type="Proteomes" id="UP000092730"/>
    </source>
</evidence>
<reference evidence="2" key="4">
    <citation type="submission" date="2024-02" db="EMBL/GenBank/DDBJ databases">
        <title>Comparative genomics of Cryptococcus and Kwoniella reveals pathogenesis evolution and contrasting modes of karyotype evolution via chromosome fusion or intercentromeric recombination.</title>
        <authorList>
            <person name="Coelho M.A."/>
            <person name="David-Palma M."/>
            <person name="Shea T."/>
            <person name="Bowers K."/>
            <person name="McGinley-Smith S."/>
            <person name="Mohammad A.W."/>
            <person name="Gnirke A."/>
            <person name="Yurkov A.M."/>
            <person name="Nowrousian M."/>
            <person name="Sun S."/>
            <person name="Cuomo C.A."/>
            <person name="Heitman J."/>
        </authorList>
    </citation>
    <scope>NUCLEOTIDE SEQUENCE</scope>
    <source>
        <strain evidence="2">CBS 10118</strain>
    </source>
</reference>
<reference evidence="1" key="3">
    <citation type="submission" date="2014-01" db="EMBL/GenBank/DDBJ databases">
        <title>Evolution of pathogenesis and genome organization in the Tremellales.</title>
        <authorList>
            <person name="Cuomo C."/>
            <person name="Litvintseva A."/>
            <person name="Heitman J."/>
            <person name="Chen Y."/>
            <person name="Sun S."/>
            <person name="Springer D."/>
            <person name="Dromer F."/>
            <person name="Young S."/>
            <person name="Zeng Q."/>
            <person name="Chapman S."/>
            <person name="Gujja S."/>
            <person name="Saif S."/>
            <person name="Birren B."/>
        </authorList>
    </citation>
    <scope>NUCLEOTIDE SEQUENCE</scope>
    <source>
        <strain evidence="1">CBS 10118</strain>
    </source>
</reference>
<proteinExistence type="predicted"/>
<gene>
    <name evidence="1" type="ORF">I302_02280</name>
    <name evidence="2" type="ORF">I302_103579</name>
</gene>
<name>A0A1B9G8T3_9TREE</name>
<accession>A0A1B9G8T3</accession>
<evidence type="ECO:0000313" key="2">
    <source>
        <dbReference type="EMBL" id="WVW81584.1"/>
    </source>
</evidence>
<reference evidence="1" key="1">
    <citation type="submission" date="2013-07" db="EMBL/GenBank/DDBJ databases">
        <title>The Genome Sequence of Cryptococcus bestiolae CBS10118.</title>
        <authorList>
            <consortium name="The Broad Institute Genome Sequencing Platform"/>
            <person name="Cuomo C."/>
            <person name="Litvintseva A."/>
            <person name="Chen Y."/>
            <person name="Heitman J."/>
            <person name="Sun S."/>
            <person name="Springer D."/>
            <person name="Dromer F."/>
            <person name="Young S.K."/>
            <person name="Zeng Q."/>
            <person name="Gargeya S."/>
            <person name="Fitzgerald M."/>
            <person name="Abouelleil A."/>
            <person name="Alvarado L."/>
            <person name="Berlin A.M."/>
            <person name="Chapman S.B."/>
            <person name="Dewar J."/>
            <person name="Goldberg J."/>
            <person name="Griggs A."/>
            <person name="Gujja S."/>
            <person name="Hansen M."/>
            <person name="Howarth C."/>
            <person name="Imamovic A."/>
            <person name="Larimer J."/>
            <person name="McCowan C."/>
            <person name="Murphy C."/>
            <person name="Pearson M."/>
            <person name="Priest M."/>
            <person name="Roberts A."/>
            <person name="Saif S."/>
            <person name="Shea T."/>
            <person name="Sykes S."/>
            <person name="Wortman J."/>
            <person name="Nusbaum C."/>
            <person name="Birren B."/>
        </authorList>
    </citation>
    <scope>NUCLEOTIDE SEQUENCE [LARGE SCALE GENOMIC DNA]</scope>
    <source>
        <strain evidence="1">CBS 10118</strain>
    </source>
</reference>
<sequence>MAIATTSTKDTLNLNASVGCSIRFYSQDTTAKGQSRHKWHDIPDATIRRLNASDSYGSVNANVFIKDKAEESIFDPVQSIPVNARGCSDRLLVESLASGDARICEIYDDCYDHWVKSRDFTNNWGTVRGKLTVYAGDHSNSSSKTADSVEDCHIE</sequence>
<keyword evidence="3" id="KW-1185">Reference proteome</keyword>
<dbReference type="AlphaFoldDB" id="A0A1B9G8T3"/>
<reference evidence="2" key="2">
    <citation type="submission" date="2013-07" db="EMBL/GenBank/DDBJ databases">
        <authorList>
            <consortium name="The Broad Institute Genome Sequencing Platform"/>
            <person name="Cuomo C."/>
            <person name="Litvintseva A."/>
            <person name="Chen Y."/>
            <person name="Heitman J."/>
            <person name="Sun S."/>
            <person name="Springer D."/>
            <person name="Dromer F."/>
            <person name="Young S.K."/>
            <person name="Zeng Q."/>
            <person name="Gargeya S."/>
            <person name="Fitzgerald M."/>
            <person name="Abouelleil A."/>
            <person name="Alvarado L."/>
            <person name="Berlin A.M."/>
            <person name="Chapman S.B."/>
            <person name="Dewar J."/>
            <person name="Goldberg J."/>
            <person name="Griggs A."/>
            <person name="Gujja S."/>
            <person name="Hansen M."/>
            <person name="Howarth C."/>
            <person name="Imamovic A."/>
            <person name="Larimer J."/>
            <person name="McCowan C."/>
            <person name="Murphy C."/>
            <person name="Pearson M."/>
            <person name="Priest M."/>
            <person name="Roberts A."/>
            <person name="Saif S."/>
            <person name="Shea T."/>
            <person name="Sykes S."/>
            <person name="Wortman J."/>
            <person name="Nusbaum C."/>
            <person name="Birren B."/>
        </authorList>
    </citation>
    <scope>NUCLEOTIDE SEQUENCE</scope>
    <source>
        <strain evidence="2">CBS 10118</strain>
    </source>
</reference>